<evidence type="ECO:0000313" key="4">
    <source>
        <dbReference type="EMBL" id="KIJ36598.1"/>
    </source>
</evidence>
<evidence type="ECO:0000256" key="1">
    <source>
        <dbReference type="ARBA" id="ARBA00022450"/>
    </source>
</evidence>
<dbReference type="PANTHER" id="PTHR43439:SF2">
    <property type="entry name" value="ENZYME, PUTATIVE (JCVI)-RELATED"/>
    <property type="match status" value="1"/>
</dbReference>
<dbReference type="AlphaFoldDB" id="A0A0C9U1D4"/>
<evidence type="ECO:0000256" key="2">
    <source>
        <dbReference type="ARBA" id="ARBA00022553"/>
    </source>
</evidence>
<proteinExistence type="predicted"/>
<dbReference type="SUPFAM" id="SSF51735">
    <property type="entry name" value="NAD(P)-binding Rossmann-fold domains"/>
    <property type="match status" value="1"/>
</dbReference>
<keyword evidence="2" id="KW-0597">Phosphoprotein</keyword>
<dbReference type="Proteomes" id="UP000054279">
    <property type="component" value="Unassembled WGS sequence"/>
</dbReference>
<keyword evidence="1" id="KW-0596">Phosphopantetheine</keyword>
<dbReference type="Gene3D" id="3.40.50.720">
    <property type="entry name" value="NAD(P)-binding Rossmann-like Domain"/>
    <property type="match status" value="1"/>
</dbReference>
<dbReference type="HOGENOM" id="CLU_002220_4_0_1"/>
<evidence type="ECO:0000259" key="3">
    <source>
        <dbReference type="Pfam" id="PF07993"/>
    </source>
</evidence>
<dbReference type="InterPro" id="IPR013120">
    <property type="entry name" value="FAR_NAD-bd"/>
</dbReference>
<dbReference type="InterPro" id="IPR036291">
    <property type="entry name" value="NAD(P)-bd_dom_sf"/>
</dbReference>
<dbReference type="PANTHER" id="PTHR43439">
    <property type="entry name" value="PHENYLACETATE-COENZYME A LIGASE"/>
    <property type="match status" value="1"/>
</dbReference>
<dbReference type="Pfam" id="PF07993">
    <property type="entry name" value="NAD_binding_4"/>
    <property type="match status" value="1"/>
</dbReference>
<organism evidence="4 5">
    <name type="scientific">Sphaerobolus stellatus (strain SS14)</name>
    <dbReference type="NCBI Taxonomy" id="990650"/>
    <lineage>
        <taxon>Eukaryota</taxon>
        <taxon>Fungi</taxon>
        <taxon>Dikarya</taxon>
        <taxon>Basidiomycota</taxon>
        <taxon>Agaricomycotina</taxon>
        <taxon>Agaricomycetes</taxon>
        <taxon>Phallomycetidae</taxon>
        <taxon>Geastrales</taxon>
        <taxon>Sphaerobolaceae</taxon>
        <taxon>Sphaerobolus</taxon>
    </lineage>
</organism>
<dbReference type="OrthoDB" id="429813at2759"/>
<name>A0A0C9U1D4_SPHS4</name>
<gene>
    <name evidence="4" type="ORF">M422DRAFT_260946</name>
</gene>
<accession>A0A0C9U1D4</accession>
<dbReference type="InterPro" id="IPR051414">
    <property type="entry name" value="Adenylate-forming_Reductase"/>
</dbReference>
<sequence length="558" mass="61785">MIIVASPTKPIPVTDKGTVKRGTALEFYSEEIEAAYLLQDCRFIDRIRPPSYWSLTNTLSFIRETVVGTLGNIESDTSNLFEYGCDSLEAIFLRKAIVNALTETIHLESSSMPQDVVYQYPSIFALSQLVSDVATNPGLMKKRDTGVIADQMKELVRFHTEYIGNLSSQVLNGDIRAEHRPDTDTVFITGTTGSFGSHILIQLINSTSVGRVYAFNRRSANGTPLRLRQRSAFERAGVNPDLLTSSGKVVLIEGDLKQAEFGLEKLLYEELLHSVTHLIHTAWPVDFNLNLEMFHNAILGVRHLVEFSLSSKLTCIPRMIFISSVGVFHNSDTTIIEEDILEDPSPALGTGYSESKWVAERILLSVAEVLAFRPIIIRVGQLVGSKCNVWKTTEWMPALVKSSVYLGQLPSVEGEVSWLPVDIAAQAVVESRNATAPILHLVHPTPVPFETIACSLSKLLKLPLVTFSEWLVGLRAAGSQGLTKHVIEQAPALKLLPFFEDLERSSHSGGEAFGMPKARCCNVIMESKAVRHAPSLCFDDVNHWVKGWKLTHFLSNAK</sequence>
<evidence type="ECO:0000313" key="5">
    <source>
        <dbReference type="Proteomes" id="UP000054279"/>
    </source>
</evidence>
<reference evidence="4 5" key="1">
    <citation type="submission" date="2014-06" db="EMBL/GenBank/DDBJ databases">
        <title>Evolutionary Origins and Diversification of the Mycorrhizal Mutualists.</title>
        <authorList>
            <consortium name="DOE Joint Genome Institute"/>
            <consortium name="Mycorrhizal Genomics Consortium"/>
            <person name="Kohler A."/>
            <person name="Kuo A."/>
            <person name="Nagy L.G."/>
            <person name="Floudas D."/>
            <person name="Copeland A."/>
            <person name="Barry K.W."/>
            <person name="Cichocki N."/>
            <person name="Veneault-Fourrey C."/>
            <person name="LaButti K."/>
            <person name="Lindquist E.A."/>
            <person name="Lipzen A."/>
            <person name="Lundell T."/>
            <person name="Morin E."/>
            <person name="Murat C."/>
            <person name="Riley R."/>
            <person name="Ohm R."/>
            <person name="Sun H."/>
            <person name="Tunlid A."/>
            <person name="Henrissat B."/>
            <person name="Grigoriev I.V."/>
            <person name="Hibbett D.S."/>
            <person name="Martin F."/>
        </authorList>
    </citation>
    <scope>NUCLEOTIDE SEQUENCE [LARGE SCALE GENOMIC DNA]</scope>
    <source>
        <strain evidence="4 5">SS14</strain>
    </source>
</reference>
<dbReference type="Pfam" id="PF23562">
    <property type="entry name" value="AMP-binding_C_3"/>
    <property type="match status" value="1"/>
</dbReference>
<feature type="domain" description="Thioester reductase (TE)" evidence="3">
    <location>
        <begin position="188"/>
        <end position="428"/>
    </location>
</feature>
<protein>
    <recommendedName>
        <fullName evidence="3">Thioester reductase (TE) domain-containing protein</fullName>
    </recommendedName>
</protein>
<dbReference type="EMBL" id="KN837176">
    <property type="protein sequence ID" value="KIJ36598.1"/>
    <property type="molecule type" value="Genomic_DNA"/>
</dbReference>
<keyword evidence="5" id="KW-1185">Reference proteome</keyword>